<accession>A0A127M7A0</accession>
<evidence type="ECO:0000313" key="2">
    <source>
        <dbReference type="Proteomes" id="UP000074119"/>
    </source>
</evidence>
<evidence type="ECO:0008006" key="3">
    <source>
        <dbReference type="Google" id="ProtNLM"/>
    </source>
</evidence>
<dbReference type="KEGG" id="zal:AZF00_12745"/>
<dbReference type="EMBL" id="CP014544">
    <property type="protein sequence ID" value="AMO69117.1"/>
    <property type="molecule type" value="Genomic_DNA"/>
</dbReference>
<sequence>MVDVSTARLSNIVVHRVGNKVREEGMRLAESESEVSESLAELLIKSYLSPLAKQKEIYDFFHESDLSLNTVSNITGKLFAEQSDFVLQTQAIAKHLYATSTHQNISSGDLVFLLFTGLKVDDVESSGLAILKIENKDYFLEIAESSDSFDIIERSGISLNKIQKGALVLPNEQGVFVVDNLGQKTKYWKDSFLKVSPRATSKSYAKICGSILKGISSKIEDSQDVADLNEKITEKINSSEITSIAEIKDISSQYIDSEALSEVISGVVSSTGVDIADDYEIKSQDFAKQAKPITSRVRVRAGVGLVISDSKYSVSGVSITDNQDGFQAVVNIKARKET</sequence>
<dbReference type="RefSeq" id="WP_008248776.1">
    <property type="nucleotide sequence ID" value="NZ_CP014544.1"/>
</dbReference>
<name>A0A127M7A0_9GAMM</name>
<dbReference type="STRING" id="1470434.AZF00_12745"/>
<dbReference type="GO" id="GO:0009295">
    <property type="term" value="C:nucleoid"/>
    <property type="evidence" value="ECO:0007669"/>
    <property type="project" value="InterPro"/>
</dbReference>
<proteinExistence type="predicted"/>
<dbReference type="Pfam" id="PF04245">
    <property type="entry name" value="NA37"/>
    <property type="match status" value="1"/>
</dbReference>
<organism evidence="1 2">
    <name type="scientific">Zhongshania aliphaticivorans</name>
    <dbReference type="NCBI Taxonomy" id="1470434"/>
    <lineage>
        <taxon>Bacteria</taxon>
        <taxon>Pseudomonadati</taxon>
        <taxon>Pseudomonadota</taxon>
        <taxon>Gammaproteobacteria</taxon>
        <taxon>Cellvibrionales</taxon>
        <taxon>Spongiibacteraceae</taxon>
        <taxon>Zhongshania</taxon>
    </lineage>
</organism>
<evidence type="ECO:0000313" key="1">
    <source>
        <dbReference type="EMBL" id="AMO69117.1"/>
    </source>
</evidence>
<dbReference type="AlphaFoldDB" id="A0A127M7A0"/>
<dbReference type="Proteomes" id="UP000074119">
    <property type="component" value="Chromosome"/>
</dbReference>
<reference evidence="1 2" key="1">
    <citation type="submission" date="2015-12" db="EMBL/GenBank/DDBJ databases">
        <authorList>
            <person name="Shamseldin A."/>
            <person name="Moawad H."/>
            <person name="Abd El-Rahim W.M."/>
            <person name="Sadowsky M.J."/>
        </authorList>
    </citation>
    <scope>NUCLEOTIDE SEQUENCE [LARGE SCALE GENOMIC DNA]</scope>
    <source>
        <strain evidence="1 2">SM2</strain>
    </source>
</reference>
<gene>
    <name evidence="1" type="ORF">AZF00_12745</name>
</gene>
<dbReference type="InterPro" id="IPR007358">
    <property type="entry name" value="Nucleoid_associated_NdpA"/>
</dbReference>
<protein>
    <recommendedName>
        <fullName evidence="3">Nucleoid-associated protein YejK</fullName>
    </recommendedName>
</protein>